<evidence type="ECO:0000256" key="1">
    <source>
        <dbReference type="ARBA" id="ARBA00022690"/>
    </source>
</evidence>
<dbReference type="SUPFAM" id="SSF54403">
    <property type="entry name" value="Cystatin/monellin"/>
    <property type="match status" value="1"/>
</dbReference>
<keyword evidence="2" id="KW-0789">Thiol protease inhibitor</keyword>
<evidence type="ECO:0000313" key="4">
    <source>
        <dbReference type="EMBL" id="GFP88447.1"/>
    </source>
</evidence>
<dbReference type="EMBL" id="BMAC01000168">
    <property type="protein sequence ID" value="GFP88447.1"/>
    <property type="molecule type" value="Genomic_DNA"/>
</dbReference>
<evidence type="ECO:0000256" key="2">
    <source>
        <dbReference type="ARBA" id="ARBA00022704"/>
    </source>
</evidence>
<dbReference type="GO" id="GO:0004869">
    <property type="term" value="F:cysteine-type endopeptidase inhibitor activity"/>
    <property type="evidence" value="ECO:0007669"/>
    <property type="project" value="UniProtKB-KW"/>
</dbReference>
<evidence type="ECO:0000259" key="3">
    <source>
        <dbReference type="Pfam" id="PF16845"/>
    </source>
</evidence>
<keyword evidence="1" id="KW-0646">Protease inhibitor</keyword>
<dbReference type="OrthoDB" id="2016588at2759"/>
<gene>
    <name evidence="4" type="ORF">PHJA_000988400</name>
</gene>
<dbReference type="PANTHER" id="PTHR47364">
    <property type="entry name" value="CYSTEINE PROTEINASE INHIBITOR 5"/>
    <property type="match status" value="1"/>
</dbReference>
<comment type="caution">
    <text evidence="4">The sequence shown here is derived from an EMBL/GenBank/DDBJ whole genome shotgun (WGS) entry which is preliminary data.</text>
</comment>
<proteinExistence type="predicted"/>
<name>A0A830BLS2_9LAMI</name>
<evidence type="ECO:0000313" key="5">
    <source>
        <dbReference type="Proteomes" id="UP000653305"/>
    </source>
</evidence>
<dbReference type="InterPro" id="IPR046350">
    <property type="entry name" value="Cystatin_sf"/>
</dbReference>
<dbReference type="Proteomes" id="UP000653305">
    <property type="component" value="Unassembled WGS sequence"/>
</dbReference>
<feature type="domain" description="Cystatin" evidence="3">
    <location>
        <begin position="3"/>
        <end position="74"/>
    </location>
</feature>
<dbReference type="PANTHER" id="PTHR47364:SF2">
    <property type="entry name" value="CYSTEINE PROTEINASE INHIBITOR 5"/>
    <property type="match status" value="1"/>
</dbReference>
<dbReference type="AlphaFoldDB" id="A0A830BLS2"/>
<sequence length="77" mass="8700">MAARFAISEHNKKAKKRLSFVTVAEKGKQVVHGGFVYRLVISAKDGDTRSPINCYAVVWLRASVKDMILMSFMEMHV</sequence>
<organism evidence="4 5">
    <name type="scientific">Phtheirospermum japonicum</name>
    <dbReference type="NCBI Taxonomy" id="374723"/>
    <lineage>
        <taxon>Eukaryota</taxon>
        <taxon>Viridiplantae</taxon>
        <taxon>Streptophyta</taxon>
        <taxon>Embryophyta</taxon>
        <taxon>Tracheophyta</taxon>
        <taxon>Spermatophyta</taxon>
        <taxon>Magnoliopsida</taxon>
        <taxon>eudicotyledons</taxon>
        <taxon>Gunneridae</taxon>
        <taxon>Pentapetalae</taxon>
        <taxon>asterids</taxon>
        <taxon>lamiids</taxon>
        <taxon>Lamiales</taxon>
        <taxon>Orobanchaceae</taxon>
        <taxon>Orobanchaceae incertae sedis</taxon>
        <taxon>Phtheirospermum</taxon>
    </lineage>
</organism>
<dbReference type="Pfam" id="PF16845">
    <property type="entry name" value="SQAPI"/>
    <property type="match status" value="1"/>
</dbReference>
<keyword evidence="5" id="KW-1185">Reference proteome</keyword>
<protein>
    <submittedName>
        <fullName evidence="4">Cysteine proteinase inhibitor 1</fullName>
    </submittedName>
</protein>
<dbReference type="CDD" id="cd00042">
    <property type="entry name" value="CY"/>
    <property type="match status" value="1"/>
</dbReference>
<reference evidence="4" key="1">
    <citation type="submission" date="2020-07" db="EMBL/GenBank/DDBJ databases">
        <title>Ethylene signaling mediates host invasion by parasitic plants.</title>
        <authorList>
            <person name="Yoshida S."/>
        </authorList>
    </citation>
    <scope>NUCLEOTIDE SEQUENCE</scope>
    <source>
        <strain evidence="4">Okayama</strain>
    </source>
</reference>
<dbReference type="InterPro" id="IPR000010">
    <property type="entry name" value="Cystatin_dom"/>
</dbReference>
<accession>A0A830BLS2</accession>
<dbReference type="Gene3D" id="3.10.450.10">
    <property type="match status" value="1"/>
</dbReference>